<dbReference type="InterPro" id="IPR004695">
    <property type="entry name" value="SLAC1/Mae1/Ssu1/TehA"/>
</dbReference>
<comment type="subcellular location">
    <subcellularLocation>
        <location evidence="1">Cell membrane</location>
        <topology evidence="1">Multi-pass membrane protein</topology>
    </subcellularLocation>
</comment>
<feature type="transmembrane region" description="Helical" evidence="9">
    <location>
        <begin position="278"/>
        <end position="298"/>
    </location>
</feature>
<sequence length="414" mass="44176">MPTNSNKKRVADCIRHFTPSWFAVNMGTGAVSLLFSVFPYWTGSDALRALSTAFFFLNLLLFVLFCSASAVRYWCFPGVWRAMLRHPVQGLYVGAFPMGALTLIAVGTTVLHGQYGFGGRAFLYALWGLWWADVALSALCCWGVVYLMIAEQRHALRDMSALWLLPVVTPVVASSGGGALAHALAAHTTTGALATLASAACTLSAGLALALALLVAYLLRLLQHGFPTGAGGVLAACVPLGPMGQAGVAALLLGDAARTLLPRAHAPFFARNERAAEALYALAVCAALALWALATLWLGYALLGIQYALRRAGAPPFTLAYWGLIFPNGVYANLTIALALALDAPFFRIWGAIYAVVTLLLWIVVFSQTVVRVHNGRIFDAPCLQEAADPASSETMQDRAVPVDDQEKTRASIC</sequence>
<feature type="transmembrane region" description="Helical" evidence="9">
    <location>
        <begin position="319"/>
        <end position="341"/>
    </location>
</feature>
<evidence type="ECO:0000256" key="5">
    <source>
        <dbReference type="ARBA" id="ARBA00022692"/>
    </source>
</evidence>
<feature type="transmembrane region" description="Helical" evidence="9">
    <location>
        <begin position="347"/>
        <end position="367"/>
    </location>
</feature>
<feature type="transmembrane region" description="Helical" evidence="9">
    <location>
        <begin position="91"/>
        <end position="112"/>
    </location>
</feature>
<protein>
    <submittedName>
        <fullName evidence="10">Voltage-dependent anion channel</fullName>
    </submittedName>
</protein>
<dbReference type="EMBL" id="JAKELL010000109">
    <property type="protein sequence ID" value="KAH8981874.1"/>
    <property type="molecule type" value="Genomic_DNA"/>
</dbReference>
<evidence type="ECO:0000256" key="8">
    <source>
        <dbReference type="SAM" id="MobiDB-lite"/>
    </source>
</evidence>
<evidence type="ECO:0000256" key="7">
    <source>
        <dbReference type="ARBA" id="ARBA00023136"/>
    </source>
</evidence>
<dbReference type="Proteomes" id="UP001201163">
    <property type="component" value="Unassembled WGS sequence"/>
</dbReference>
<feature type="compositionally biased region" description="Basic and acidic residues" evidence="8">
    <location>
        <begin position="401"/>
        <end position="414"/>
    </location>
</feature>
<organism evidence="10 11">
    <name type="scientific">Lactarius akahatsu</name>
    <dbReference type="NCBI Taxonomy" id="416441"/>
    <lineage>
        <taxon>Eukaryota</taxon>
        <taxon>Fungi</taxon>
        <taxon>Dikarya</taxon>
        <taxon>Basidiomycota</taxon>
        <taxon>Agaricomycotina</taxon>
        <taxon>Agaricomycetes</taxon>
        <taxon>Russulales</taxon>
        <taxon>Russulaceae</taxon>
        <taxon>Lactarius</taxon>
    </lineage>
</organism>
<dbReference type="PANTHER" id="PTHR31686">
    <property type="match status" value="1"/>
</dbReference>
<gene>
    <name evidence="10" type="ORF">EDB92DRAFT_143201</name>
</gene>
<evidence type="ECO:0000256" key="3">
    <source>
        <dbReference type="ARBA" id="ARBA00022448"/>
    </source>
</evidence>
<keyword evidence="11" id="KW-1185">Reference proteome</keyword>
<feature type="transmembrane region" description="Helical" evidence="9">
    <location>
        <begin position="161"/>
        <end position="185"/>
    </location>
</feature>
<feature type="region of interest" description="Disordered" evidence="8">
    <location>
        <begin position="390"/>
        <end position="414"/>
    </location>
</feature>
<evidence type="ECO:0000256" key="4">
    <source>
        <dbReference type="ARBA" id="ARBA00022475"/>
    </source>
</evidence>
<dbReference type="Pfam" id="PF03595">
    <property type="entry name" value="SLAC1"/>
    <property type="match status" value="1"/>
</dbReference>
<feature type="transmembrane region" description="Helical" evidence="9">
    <location>
        <begin position="124"/>
        <end position="149"/>
    </location>
</feature>
<keyword evidence="7 9" id="KW-0472">Membrane</keyword>
<reference evidence="10" key="1">
    <citation type="submission" date="2022-01" db="EMBL/GenBank/DDBJ databases">
        <title>Comparative genomics reveals a dynamic genome evolution in the ectomycorrhizal milk-cap (Lactarius) mushrooms.</title>
        <authorList>
            <consortium name="DOE Joint Genome Institute"/>
            <person name="Lebreton A."/>
            <person name="Tang N."/>
            <person name="Kuo A."/>
            <person name="LaButti K."/>
            <person name="Drula E."/>
            <person name="Barry K."/>
            <person name="Clum A."/>
            <person name="Lipzen A."/>
            <person name="Mousain D."/>
            <person name="Ng V."/>
            <person name="Wang R."/>
            <person name="Wang X."/>
            <person name="Dai Y."/>
            <person name="Henrissat B."/>
            <person name="Grigoriev I.V."/>
            <person name="Guerin-Laguette A."/>
            <person name="Yu F."/>
            <person name="Martin F.M."/>
        </authorList>
    </citation>
    <scope>NUCLEOTIDE SEQUENCE</scope>
    <source>
        <strain evidence="10">QP</strain>
    </source>
</reference>
<dbReference type="GO" id="GO:0005886">
    <property type="term" value="C:plasma membrane"/>
    <property type="evidence" value="ECO:0007669"/>
    <property type="project" value="UniProtKB-SubCell"/>
</dbReference>
<evidence type="ECO:0000256" key="6">
    <source>
        <dbReference type="ARBA" id="ARBA00022989"/>
    </source>
</evidence>
<comment type="similarity">
    <text evidence="2">Belongs to the tellurite-resistance/dicarboxylate transporter (TDT) family.</text>
</comment>
<feature type="transmembrane region" description="Helical" evidence="9">
    <location>
        <begin position="53"/>
        <end position="71"/>
    </location>
</feature>
<keyword evidence="5 9" id="KW-0812">Transmembrane</keyword>
<evidence type="ECO:0000256" key="1">
    <source>
        <dbReference type="ARBA" id="ARBA00004651"/>
    </source>
</evidence>
<accession>A0AAD4Q8X2</accession>
<dbReference type="InterPro" id="IPR038665">
    <property type="entry name" value="Voltage-dep_anion_channel_sf"/>
</dbReference>
<evidence type="ECO:0000256" key="9">
    <source>
        <dbReference type="SAM" id="Phobius"/>
    </source>
</evidence>
<evidence type="ECO:0000313" key="10">
    <source>
        <dbReference type="EMBL" id="KAH8981874.1"/>
    </source>
</evidence>
<dbReference type="GO" id="GO:0000319">
    <property type="term" value="F:sulfite transmembrane transporter activity"/>
    <property type="evidence" value="ECO:0007669"/>
    <property type="project" value="TreeGrafter"/>
</dbReference>
<dbReference type="Gene3D" id="1.50.10.150">
    <property type="entry name" value="Voltage-dependent anion channel"/>
    <property type="match status" value="1"/>
</dbReference>
<feature type="transmembrane region" description="Helical" evidence="9">
    <location>
        <begin position="191"/>
        <end position="219"/>
    </location>
</feature>
<keyword evidence="3" id="KW-0813">Transport</keyword>
<dbReference type="PANTHER" id="PTHR31686:SF1">
    <property type="entry name" value="SULFITE EFFLUX PUMP SSU1"/>
    <property type="match status" value="1"/>
</dbReference>
<evidence type="ECO:0000256" key="2">
    <source>
        <dbReference type="ARBA" id="ARBA00008566"/>
    </source>
</evidence>
<keyword evidence="6 9" id="KW-1133">Transmembrane helix</keyword>
<comment type="caution">
    <text evidence="10">The sequence shown here is derived from an EMBL/GenBank/DDBJ whole genome shotgun (WGS) entry which is preliminary data.</text>
</comment>
<dbReference type="InterPro" id="IPR051629">
    <property type="entry name" value="Sulfite_efflux_TDT"/>
</dbReference>
<keyword evidence="4" id="KW-1003">Cell membrane</keyword>
<feature type="transmembrane region" description="Helical" evidence="9">
    <location>
        <begin position="21"/>
        <end position="41"/>
    </location>
</feature>
<feature type="transmembrane region" description="Helical" evidence="9">
    <location>
        <begin position="231"/>
        <end position="253"/>
    </location>
</feature>
<evidence type="ECO:0000313" key="11">
    <source>
        <dbReference type="Proteomes" id="UP001201163"/>
    </source>
</evidence>
<dbReference type="AlphaFoldDB" id="A0AAD4Q8X2"/>
<name>A0AAD4Q8X2_9AGAM</name>
<proteinExistence type="inferred from homology"/>